<dbReference type="EMBL" id="JBHUIT010000003">
    <property type="protein sequence ID" value="MFD2255972.1"/>
    <property type="molecule type" value="Genomic_DNA"/>
</dbReference>
<name>A0ABW5D543_9BACT</name>
<evidence type="ECO:0000256" key="1">
    <source>
        <dbReference type="ARBA" id="ARBA00001947"/>
    </source>
</evidence>
<keyword evidence="4" id="KW-0862">Zinc</keyword>
<dbReference type="InterPro" id="IPR011650">
    <property type="entry name" value="Peptidase_M20_dimer"/>
</dbReference>
<dbReference type="Gene3D" id="3.40.630.10">
    <property type="entry name" value="Zn peptidases"/>
    <property type="match status" value="1"/>
</dbReference>
<evidence type="ECO:0000256" key="3">
    <source>
        <dbReference type="ARBA" id="ARBA00022801"/>
    </source>
</evidence>
<evidence type="ECO:0000256" key="4">
    <source>
        <dbReference type="ARBA" id="ARBA00022833"/>
    </source>
</evidence>
<feature type="domain" description="Peptidase M20 dimerisation" evidence="6">
    <location>
        <begin position="174"/>
        <end position="263"/>
    </location>
</feature>
<dbReference type="Proteomes" id="UP001597375">
    <property type="component" value="Unassembled WGS sequence"/>
</dbReference>
<dbReference type="Pfam" id="PF07687">
    <property type="entry name" value="M20_dimer"/>
    <property type="match status" value="1"/>
</dbReference>
<accession>A0ABW5D543</accession>
<evidence type="ECO:0000256" key="5">
    <source>
        <dbReference type="ARBA" id="ARBA00023285"/>
    </source>
</evidence>
<proteinExistence type="predicted"/>
<dbReference type="SUPFAM" id="SSF55031">
    <property type="entry name" value="Bacterial exopeptidase dimerisation domain"/>
    <property type="match status" value="1"/>
</dbReference>
<dbReference type="InterPro" id="IPR002933">
    <property type="entry name" value="Peptidase_M20"/>
</dbReference>
<reference evidence="8" key="1">
    <citation type="journal article" date="2019" name="Int. J. Syst. Evol. Microbiol.">
        <title>The Global Catalogue of Microorganisms (GCM) 10K type strain sequencing project: providing services to taxonomists for standard genome sequencing and annotation.</title>
        <authorList>
            <consortium name="The Broad Institute Genomics Platform"/>
            <consortium name="The Broad Institute Genome Sequencing Center for Infectious Disease"/>
            <person name="Wu L."/>
            <person name="Ma J."/>
        </authorList>
    </citation>
    <scope>NUCLEOTIDE SEQUENCE [LARGE SCALE GENOMIC DNA]</scope>
    <source>
        <strain evidence="8">CGMCC 4.7106</strain>
    </source>
</reference>
<dbReference type="PROSITE" id="PS00759">
    <property type="entry name" value="ARGE_DAPE_CPG2_2"/>
    <property type="match status" value="1"/>
</dbReference>
<dbReference type="Gene3D" id="3.30.70.360">
    <property type="match status" value="1"/>
</dbReference>
<dbReference type="PANTHER" id="PTHR43808:SF31">
    <property type="entry name" value="N-ACETYL-L-CITRULLINE DEACETYLASE"/>
    <property type="match status" value="1"/>
</dbReference>
<evidence type="ECO:0000256" key="2">
    <source>
        <dbReference type="ARBA" id="ARBA00022723"/>
    </source>
</evidence>
<keyword evidence="8" id="KW-1185">Reference proteome</keyword>
<evidence type="ECO:0000313" key="7">
    <source>
        <dbReference type="EMBL" id="MFD2255972.1"/>
    </source>
</evidence>
<gene>
    <name evidence="7" type="ORF">ACFSSA_04720</name>
</gene>
<comment type="caution">
    <text evidence="7">The sequence shown here is derived from an EMBL/GenBank/DDBJ whole genome shotgun (WGS) entry which is preliminary data.</text>
</comment>
<keyword evidence="5" id="KW-0170">Cobalt</keyword>
<organism evidence="7 8">
    <name type="scientific">Luteolibacter algae</name>
    <dbReference type="NCBI Taxonomy" id="454151"/>
    <lineage>
        <taxon>Bacteria</taxon>
        <taxon>Pseudomonadati</taxon>
        <taxon>Verrucomicrobiota</taxon>
        <taxon>Verrucomicrobiia</taxon>
        <taxon>Verrucomicrobiales</taxon>
        <taxon>Verrucomicrobiaceae</taxon>
        <taxon>Luteolibacter</taxon>
    </lineage>
</organism>
<dbReference type="Pfam" id="PF01546">
    <property type="entry name" value="Peptidase_M20"/>
    <property type="match status" value="1"/>
</dbReference>
<protein>
    <submittedName>
        <fullName evidence="7">M20 family metallopeptidase</fullName>
    </submittedName>
</protein>
<evidence type="ECO:0000313" key="8">
    <source>
        <dbReference type="Proteomes" id="UP001597375"/>
    </source>
</evidence>
<dbReference type="InterPro" id="IPR036264">
    <property type="entry name" value="Bact_exopeptidase_dim_dom"/>
</dbReference>
<dbReference type="InterPro" id="IPR001261">
    <property type="entry name" value="ArgE/DapE_CS"/>
</dbReference>
<dbReference type="InterPro" id="IPR050072">
    <property type="entry name" value="Peptidase_M20A"/>
</dbReference>
<sequence>MLLLQQLIRIPSVNPEHTPDRPDITNEQKIAEFVADYLTDFGANVILEEIAPQRPNLIARFAPLDGRPRILLGPHLDTVSVENMAIDPFSGEIRDGKVWGRGASDTKGPMAAMLSALKANKNILSDLPIAVDFIAFMGEEASQHGSKHFAAHHAKDYQFAIIGEPTSMQVVHTTKGSLWATLSTTGVSAHASQPHLGENAILKLGGALVTLQENLAPVLAGYDHPVLGHSTMNIGTITGGTAPNIVPNQASAQIDIRLTPALHAAGGALKILTEIIDELKLPLAIGSAHENPPMETRVDNPYIQKLLATDSRTLPAGAPWFSDAAHLSAAGLPSICLGPGSIDQAHTKDEFIDLALLKEGEVFFSNFIQSLAKN</sequence>
<comment type="cofactor">
    <cofactor evidence="1">
        <name>Zn(2+)</name>
        <dbReference type="ChEBI" id="CHEBI:29105"/>
    </cofactor>
</comment>
<evidence type="ECO:0000259" key="6">
    <source>
        <dbReference type="Pfam" id="PF07687"/>
    </source>
</evidence>
<dbReference type="PANTHER" id="PTHR43808">
    <property type="entry name" value="ACETYLORNITHINE DEACETYLASE"/>
    <property type="match status" value="1"/>
</dbReference>
<keyword evidence="3" id="KW-0378">Hydrolase</keyword>
<dbReference type="SUPFAM" id="SSF53187">
    <property type="entry name" value="Zn-dependent exopeptidases"/>
    <property type="match status" value="1"/>
</dbReference>
<keyword evidence="2" id="KW-0479">Metal-binding</keyword>
<dbReference type="RefSeq" id="WP_386818804.1">
    <property type="nucleotide sequence ID" value="NZ_JBHUIT010000003.1"/>
</dbReference>